<keyword evidence="11" id="KW-1185">Reference proteome</keyword>
<evidence type="ECO:0000256" key="1">
    <source>
        <dbReference type="ARBA" id="ARBA00004141"/>
    </source>
</evidence>
<proteinExistence type="inferred from homology"/>
<reference evidence="11" key="1">
    <citation type="journal article" date="2019" name="Int. J. Syst. Evol. Microbiol.">
        <title>The Global Catalogue of Microorganisms (GCM) 10K type strain sequencing project: providing services to taxonomists for standard genome sequencing and annotation.</title>
        <authorList>
            <consortium name="The Broad Institute Genomics Platform"/>
            <consortium name="The Broad Institute Genome Sequencing Center for Infectious Disease"/>
            <person name="Wu L."/>
            <person name="Ma J."/>
        </authorList>
    </citation>
    <scope>NUCLEOTIDE SEQUENCE [LARGE SCALE GENOMIC DNA]</scope>
    <source>
        <strain evidence="11">CGMCC 1.16275</strain>
    </source>
</reference>
<dbReference type="RefSeq" id="WP_380886508.1">
    <property type="nucleotide sequence ID" value="NZ_JBHUDY010000001.1"/>
</dbReference>
<dbReference type="InterPro" id="IPR002524">
    <property type="entry name" value="Cation_efflux"/>
</dbReference>
<feature type="domain" description="Cation efflux protein transmembrane" evidence="8">
    <location>
        <begin position="10"/>
        <end position="217"/>
    </location>
</feature>
<feature type="transmembrane region" description="Helical" evidence="7">
    <location>
        <begin position="76"/>
        <end position="101"/>
    </location>
</feature>
<evidence type="ECO:0000256" key="3">
    <source>
        <dbReference type="ARBA" id="ARBA00022448"/>
    </source>
</evidence>
<evidence type="ECO:0000259" key="8">
    <source>
        <dbReference type="Pfam" id="PF01545"/>
    </source>
</evidence>
<dbReference type="Proteomes" id="UP001597115">
    <property type="component" value="Unassembled WGS sequence"/>
</dbReference>
<dbReference type="Gene3D" id="1.20.1510.10">
    <property type="entry name" value="Cation efflux protein transmembrane domain"/>
    <property type="match status" value="1"/>
</dbReference>
<sequence length="315" mass="33954">MAETSSRTAIIAALAGNLLIAATKGVAAAITGSSAMLSEAVHSLVDSGNEVLLLYGQHRASKPPDAKHPFGYGRELYFWCFVVALLIFAVGAGVSAYEGVVHIRDPEAMTRPWINFAVLGASFVFESISWWFGWKSFQGAKGGERFWKAFKISKDPTTFMVLFEDSAALLGIVIAAIGTWLALALDAPWIDGTASILIGLVLAVVAVLLARESKALLIGERAAPELSASIREAAVADPCVLDVVDVTTSQLAPDQVIATIGIEIDDKLRVPDVEDLIERLEQTIRARHAELFRVFIRPQSRRDQVQAIAAGRVQD</sequence>
<keyword evidence="5 7" id="KW-1133">Transmembrane helix</keyword>
<protein>
    <submittedName>
        <fullName evidence="10">Cation diffusion facilitator family transporter</fullName>
    </submittedName>
</protein>
<evidence type="ECO:0000259" key="9">
    <source>
        <dbReference type="Pfam" id="PF16916"/>
    </source>
</evidence>
<dbReference type="Pfam" id="PF01545">
    <property type="entry name" value="Cation_efflux"/>
    <property type="match status" value="1"/>
</dbReference>
<keyword evidence="3" id="KW-0813">Transport</keyword>
<dbReference type="SUPFAM" id="SSF160240">
    <property type="entry name" value="Cation efflux protein cytoplasmic domain-like"/>
    <property type="match status" value="1"/>
</dbReference>
<keyword evidence="4 7" id="KW-0812">Transmembrane</keyword>
<evidence type="ECO:0000313" key="10">
    <source>
        <dbReference type="EMBL" id="MFD1610644.1"/>
    </source>
</evidence>
<evidence type="ECO:0000256" key="4">
    <source>
        <dbReference type="ARBA" id="ARBA00022692"/>
    </source>
</evidence>
<keyword evidence="6 7" id="KW-0472">Membrane</keyword>
<dbReference type="InterPro" id="IPR027470">
    <property type="entry name" value="Cation_efflux_CTD"/>
</dbReference>
<gene>
    <name evidence="10" type="ORF">ACFSCW_02380</name>
</gene>
<dbReference type="Gene3D" id="3.30.70.1350">
    <property type="entry name" value="Cation efflux protein, cytoplasmic domain"/>
    <property type="match status" value="1"/>
</dbReference>
<feature type="transmembrane region" description="Helical" evidence="7">
    <location>
        <begin position="113"/>
        <end position="132"/>
    </location>
</feature>
<dbReference type="InterPro" id="IPR036837">
    <property type="entry name" value="Cation_efflux_CTD_sf"/>
</dbReference>
<comment type="subcellular location">
    <subcellularLocation>
        <location evidence="1">Membrane</location>
        <topology evidence="1">Multi-pass membrane protein</topology>
    </subcellularLocation>
</comment>
<feature type="transmembrane region" description="Helical" evidence="7">
    <location>
        <begin position="166"/>
        <end position="185"/>
    </location>
</feature>
<dbReference type="InterPro" id="IPR040177">
    <property type="entry name" value="SLC30A9"/>
</dbReference>
<evidence type="ECO:0000313" key="11">
    <source>
        <dbReference type="Proteomes" id="UP001597115"/>
    </source>
</evidence>
<dbReference type="PANTHER" id="PTHR13414:SF9">
    <property type="entry name" value="PROTON-COUPLED ZINC ANTIPORTER SLC30A9, MITOCHONDRIAL"/>
    <property type="match status" value="1"/>
</dbReference>
<dbReference type="InterPro" id="IPR027469">
    <property type="entry name" value="Cation_efflux_TMD_sf"/>
</dbReference>
<comment type="caution">
    <text evidence="10">The sequence shown here is derived from an EMBL/GenBank/DDBJ whole genome shotgun (WGS) entry which is preliminary data.</text>
</comment>
<feature type="transmembrane region" description="Helical" evidence="7">
    <location>
        <begin position="192"/>
        <end position="210"/>
    </location>
</feature>
<dbReference type="NCBIfam" id="TIGR01297">
    <property type="entry name" value="CDF"/>
    <property type="match status" value="1"/>
</dbReference>
<name>A0ABW4HYI2_9SPHN</name>
<evidence type="ECO:0000256" key="5">
    <source>
        <dbReference type="ARBA" id="ARBA00022989"/>
    </source>
</evidence>
<dbReference type="InterPro" id="IPR058533">
    <property type="entry name" value="Cation_efflux_TM"/>
</dbReference>
<evidence type="ECO:0000256" key="6">
    <source>
        <dbReference type="ARBA" id="ARBA00023136"/>
    </source>
</evidence>
<evidence type="ECO:0000256" key="2">
    <source>
        <dbReference type="ARBA" id="ARBA00008114"/>
    </source>
</evidence>
<organism evidence="10 11">
    <name type="scientific">Sphingomonas tabacisoli</name>
    <dbReference type="NCBI Taxonomy" id="2249466"/>
    <lineage>
        <taxon>Bacteria</taxon>
        <taxon>Pseudomonadati</taxon>
        <taxon>Pseudomonadota</taxon>
        <taxon>Alphaproteobacteria</taxon>
        <taxon>Sphingomonadales</taxon>
        <taxon>Sphingomonadaceae</taxon>
        <taxon>Sphingomonas</taxon>
    </lineage>
</organism>
<comment type="similarity">
    <text evidence="2">Belongs to the cation diffusion facilitator (CDF) transporter (TC 2.A.4) family.</text>
</comment>
<dbReference type="SUPFAM" id="SSF161111">
    <property type="entry name" value="Cation efflux protein transmembrane domain-like"/>
    <property type="match status" value="1"/>
</dbReference>
<feature type="domain" description="Cation efflux protein cytoplasmic" evidence="9">
    <location>
        <begin position="225"/>
        <end position="296"/>
    </location>
</feature>
<evidence type="ECO:0000256" key="7">
    <source>
        <dbReference type="SAM" id="Phobius"/>
    </source>
</evidence>
<dbReference type="PANTHER" id="PTHR13414">
    <property type="entry name" value="HUEL-CATION TRANSPORTER"/>
    <property type="match status" value="1"/>
</dbReference>
<dbReference type="EMBL" id="JBHUDY010000001">
    <property type="protein sequence ID" value="MFD1610644.1"/>
    <property type="molecule type" value="Genomic_DNA"/>
</dbReference>
<dbReference type="Pfam" id="PF16916">
    <property type="entry name" value="ZT_dimer"/>
    <property type="match status" value="1"/>
</dbReference>
<accession>A0ABW4HYI2</accession>